<evidence type="ECO:0000259" key="4">
    <source>
        <dbReference type="PROSITE" id="PS50134"/>
    </source>
</evidence>
<accession>A0AAD7UHX3</accession>
<name>A0AAD7UHX3_9STRA</name>
<keyword evidence="2" id="KW-0863">Zinc-finger</keyword>
<dbReference type="SUPFAM" id="SSF57933">
    <property type="entry name" value="TAZ domain"/>
    <property type="match status" value="1"/>
</dbReference>
<comment type="caution">
    <text evidence="5">The sequence shown here is derived from an EMBL/GenBank/DDBJ whole genome shotgun (WGS) entry which is preliminary data.</text>
</comment>
<evidence type="ECO:0000313" key="5">
    <source>
        <dbReference type="EMBL" id="KAJ8606173.1"/>
    </source>
</evidence>
<dbReference type="Gene3D" id="1.20.1020.10">
    <property type="entry name" value="TAZ domain"/>
    <property type="match status" value="1"/>
</dbReference>
<proteinExistence type="predicted"/>
<dbReference type="AlphaFoldDB" id="A0AAD7UHX3"/>
<dbReference type="PROSITE" id="PS50134">
    <property type="entry name" value="ZF_TAZ"/>
    <property type="match status" value="1"/>
</dbReference>
<feature type="domain" description="TAZ-type" evidence="4">
    <location>
        <begin position="62"/>
        <end position="146"/>
    </location>
</feature>
<keyword evidence="3" id="KW-0862">Zinc</keyword>
<reference evidence="5" key="1">
    <citation type="submission" date="2023-01" db="EMBL/GenBank/DDBJ databases">
        <title>Metagenome sequencing of chrysophaentin producing Chrysophaeum taylorii.</title>
        <authorList>
            <person name="Davison J."/>
            <person name="Bewley C."/>
        </authorList>
    </citation>
    <scope>NUCLEOTIDE SEQUENCE</scope>
    <source>
        <strain evidence="5">NIES-1699</strain>
    </source>
</reference>
<dbReference type="SMART" id="SM00551">
    <property type="entry name" value="ZnF_TAZ"/>
    <property type="match status" value="1"/>
</dbReference>
<sequence>MEDEELSEILDSFDIELAQLTDQQLEETEVFIDDLFEVKRPRLEIGGDVPVELCMVVCGAKHPECRVAFLQELLLVLWHASRCSGDLGDCLLPGNHCCTLKKLFAHARHCKSNNCEFQRLGCPLLKELISHYKTCTQPHCVICSPLRDAVTRTQA</sequence>
<dbReference type="Proteomes" id="UP001230188">
    <property type="component" value="Unassembled WGS sequence"/>
</dbReference>
<organism evidence="5 6">
    <name type="scientific">Chrysophaeum taylorii</name>
    <dbReference type="NCBI Taxonomy" id="2483200"/>
    <lineage>
        <taxon>Eukaryota</taxon>
        <taxon>Sar</taxon>
        <taxon>Stramenopiles</taxon>
        <taxon>Ochrophyta</taxon>
        <taxon>Pelagophyceae</taxon>
        <taxon>Pelagomonadales</taxon>
        <taxon>Pelagomonadaceae</taxon>
        <taxon>Chrysophaeum</taxon>
    </lineage>
</organism>
<dbReference type="GO" id="GO:0008270">
    <property type="term" value="F:zinc ion binding"/>
    <property type="evidence" value="ECO:0007669"/>
    <property type="project" value="UniProtKB-KW"/>
</dbReference>
<keyword evidence="6" id="KW-1185">Reference proteome</keyword>
<dbReference type="Pfam" id="PF02135">
    <property type="entry name" value="zf-TAZ"/>
    <property type="match status" value="1"/>
</dbReference>
<dbReference type="EMBL" id="JAQMWT010000291">
    <property type="protein sequence ID" value="KAJ8606173.1"/>
    <property type="molecule type" value="Genomic_DNA"/>
</dbReference>
<evidence type="ECO:0000313" key="6">
    <source>
        <dbReference type="Proteomes" id="UP001230188"/>
    </source>
</evidence>
<evidence type="ECO:0000256" key="1">
    <source>
        <dbReference type="ARBA" id="ARBA00022723"/>
    </source>
</evidence>
<protein>
    <recommendedName>
        <fullName evidence="4">TAZ-type domain-containing protein</fullName>
    </recommendedName>
</protein>
<evidence type="ECO:0000256" key="2">
    <source>
        <dbReference type="ARBA" id="ARBA00022771"/>
    </source>
</evidence>
<keyword evidence="1" id="KW-0479">Metal-binding</keyword>
<dbReference type="InterPro" id="IPR035898">
    <property type="entry name" value="TAZ_dom_sf"/>
</dbReference>
<evidence type="ECO:0000256" key="3">
    <source>
        <dbReference type="ARBA" id="ARBA00022833"/>
    </source>
</evidence>
<dbReference type="InterPro" id="IPR000197">
    <property type="entry name" value="Znf_TAZ"/>
</dbReference>
<gene>
    <name evidence="5" type="ORF">CTAYLR_010768</name>
</gene>